<dbReference type="OrthoDB" id="154414at2"/>
<dbReference type="Proteomes" id="UP000321304">
    <property type="component" value="Unassembled WGS sequence"/>
</dbReference>
<dbReference type="SUPFAM" id="SSF51735">
    <property type="entry name" value="NAD(P)-binding Rossmann-fold domains"/>
    <property type="match status" value="1"/>
</dbReference>
<dbReference type="Pfam" id="PF00106">
    <property type="entry name" value="adh_short"/>
    <property type="match status" value="1"/>
</dbReference>
<dbReference type="PROSITE" id="PS00061">
    <property type="entry name" value="ADH_SHORT"/>
    <property type="match status" value="1"/>
</dbReference>
<dbReference type="RefSeq" id="WP_146985037.1">
    <property type="nucleotide sequence ID" value="NZ_VITY01000002.1"/>
</dbReference>
<dbReference type="PANTHER" id="PTHR43639:SF1">
    <property type="entry name" value="SHORT-CHAIN DEHYDROGENASE_REDUCTASE FAMILY PROTEIN"/>
    <property type="match status" value="1"/>
</dbReference>
<proteinExistence type="inferred from homology"/>
<evidence type="ECO:0000256" key="1">
    <source>
        <dbReference type="ARBA" id="ARBA00006484"/>
    </source>
</evidence>
<keyword evidence="2" id="KW-0560">Oxidoreductase</keyword>
<sequence>MTQSLQGKRALVTGGSRGIGAAIARRLAAEGADVAITYERSADRAEAVGAEIRKQGRRALALQADSADASAVRGAVNAAAKEFGGLDILVNNAGIFRGGGPIDAVTLEDIDATLAVNVRAVVVASQAAVAHMGEGGRIINIGSNLASRVPDAGMSLYSMSKSALIAWTQGLARDLGGRGITVNIVHPGSTNTDMNPADGEQAEAQRARMAIKRYGKADDVAALVAFVAGPEAGSINGAGLTVDGGANA</sequence>
<dbReference type="InterPro" id="IPR002347">
    <property type="entry name" value="SDR_fam"/>
</dbReference>
<comment type="caution">
    <text evidence="4">The sequence shown here is derived from an EMBL/GenBank/DDBJ whole genome shotgun (WGS) entry which is preliminary data.</text>
</comment>
<evidence type="ECO:0000256" key="2">
    <source>
        <dbReference type="ARBA" id="ARBA00023002"/>
    </source>
</evidence>
<dbReference type="PRINTS" id="PR00080">
    <property type="entry name" value="SDRFAMILY"/>
</dbReference>
<accession>A0A560MFD3</accession>
<dbReference type="PRINTS" id="PR00081">
    <property type="entry name" value="GDHRDH"/>
</dbReference>
<evidence type="ECO:0000256" key="3">
    <source>
        <dbReference type="RuleBase" id="RU000363"/>
    </source>
</evidence>
<name>A0A560MFD3_9BRAD</name>
<gene>
    <name evidence="4" type="ORF">FBZ93_102355</name>
</gene>
<protein>
    <submittedName>
        <fullName evidence="4">NAD(P)-dependent dehydrogenase (Short-subunit alcohol dehydrogenase family)</fullName>
    </submittedName>
</protein>
<reference evidence="4 5" key="1">
    <citation type="submission" date="2019-06" db="EMBL/GenBank/DDBJ databases">
        <title>Genomic Encyclopedia of Type Strains, Phase IV (KMG-V): Genome sequencing to study the core and pangenomes of soil and plant-associated prokaryotes.</title>
        <authorList>
            <person name="Whitman W."/>
        </authorList>
    </citation>
    <scope>NUCLEOTIDE SEQUENCE [LARGE SCALE GENOMIC DNA]</scope>
    <source>
        <strain evidence="4 5">BR 10355</strain>
    </source>
</reference>
<dbReference type="GO" id="GO:0016491">
    <property type="term" value="F:oxidoreductase activity"/>
    <property type="evidence" value="ECO:0007669"/>
    <property type="project" value="UniProtKB-KW"/>
</dbReference>
<evidence type="ECO:0000313" key="5">
    <source>
        <dbReference type="Proteomes" id="UP000321304"/>
    </source>
</evidence>
<keyword evidence="5" id="KW-1185">Reference proteome</keyword>
<dbReference type="FunFam" id="3.40.50.720:FF:000084">
    <property type="entry name" value="Short-chain dehydrogenase reductase"/>
    <property type="match status" value="1"/>
</dbReference>
<dbReference type="AlphaFoldDB" id="A0A560MFD3"/>
<evidence type="ECO:0000313" key="4">
    <source>
        <dbReference type="EMBL" id="TWC06041.1"/>
    </source>
</evidence>
<dbReference type="InterPro" id="IPR036291">
    <property type="entry name" value="NAD(P)-bd_dom_sf"/>
</dbReference>
<dbReference type="EMBL" id="VITY01000002">
    <property type="protein sequence ID" value="TWC06041.1"/>
    <property type="molecule type" value="Genomic_DNA"/>
</dbReference>
<comment type="similarity">
    <text evidence="1 3">Belongs to the short-chain dehydrogenases/reductases (SDR) family.</text>
</comment>
<dbReference type="Gene3D" id="3.40.50.720">
    <property type="entry name" value="NAD(P)-binding Rossmann-like Domain"/>
    <property type="match status" value="1"/>
</dbReference>
<organism evidence="4 5">
    <name type="scientific">Bradyrhizobium macuxiense</name>
    <dbReference type="NCBI Taxonomy" id="1755647"/>
    <lineage>
        <taxon>Bacteria</taxon>
        <taxon>Pseudomonadati</taxon>
        <taxon>Pseudomonadota</taxon>
        <taxon>Alphaproteobacteria</taxon>
        <taxon>Hyphomicrobiales</taxon>
        <taxon>Nitrobacteraceae</taxon>
        <taxon>Bradyrhizobium</taxon>
    </lineage>
</organism>
<dbReference type="InterPro" id="IPR020904">
    <property type="entry name" value="Sc_DH/Rdtase_CS"/>
</dbReference>
<dbReference type="PANTHER" id="PTHR43639">
    <property type="entry name" value="OXIDOREDUCTASE, SHORT-CHAIN DEHYDROGENASE/REDUCTASE FAMILY (AFU_ORTHOLOGUE AFUA_5G02870)"/>
    <property type="match status" value="1"/>
</dbReference>